<protein>
    <recommendedName>
        <fullName evidence="6">Secreted protein</fullName>
    </recommendedName>
</protein>
<keyword evidence="2" id="KW-0472">Membrane</keyword>
<dbReference type="STRING" id="1161099.SAMN05444817_101307"/>
<keyword evidence="2" id="KW-1133">Transmembrane helix</keyword>
<dbReference type="OrthoDB" id="3797035at2"/>
<dbReference type="Pfam" id="PF19516">
    <property type="entry name" value="DUF6049"/>
    <property type="match status" value="1"/>
</dbReference>
<gene>
    <name evidence="4" type="ORF">SAMN05444817_101307</name>
</gene>
<sequence>MTGRRTRRAAAVLAAAVLSCAAQPVPVTPNDPAVAHEWVNAQIRPDDGQQGITLSLIDAPATVPSGNPLSVTVRVRNESDADVAGLTIAPLRGPASGSVADARAASVASVSEYHSAGDEVDIPELAQGEETEVKVAIPTQKQPFTSSFPMMLVLGQDGVALDTERWHMAVMGDTPENEPEAESTEPAGMSVLFPISAPVDIVPGETGEAPNRPPLILQSEDLTGQLAPGGRLDELVDTYAEATENDGVRDSTCLAVDPALLDAVERMTQGYTVDNDRPSPGLDRKRLRDSWGSDDSGEGAEEGTGAEDAAAWLGKLRGAAKDNCAVALPWANTDLNAVARTGDTWLMREALERGPFTAERILDTPVVRNVVVPGAGYLTPESAPGMGWADLSTSDLPTTGMHSQWEIEQNAQSKEAETPGGRVEGEQRSNLDNPALPNAADAAAPAPQEDVRVLVADNTVNTTDPNQRFADLTPGITAVTFDSGLAATLAATGPLPETPGYSDELLRYDFTLDSVAARDLTAATAVRTAAQNAEDLDPTLVNPPAMWEATTATAVMSTVEALFGEKTATPMPLEDYAGKQGDVGQGDVDTLGVPASDPGELTDTELLNSGQQARFINDLTALLANDEAIALTRYGYTLPLRTDLLTALTVNGRRAYAGYTDAEKRTRERLNSDRDTLAALRSSIALIPPGNVYTRTSASSPLFIVAQNGLPLPVDATILYNGPDGAKLNTPTKFRIPARGSLTLQMTADLPSDSERTDLQLFLATPHNQAISQPVEIGVQTAGASISSWVLISLLAALFVLAVLAQFGKRRRDRDSRRAD</sequence>
<feature type="chain" id="PRO_5038772082" description="Secreted protein" evidence="3">
    <location>
        <begin position="25"/>
        <end position="820"/>
    </location>
</feature>
<reference evidence="5" key="1">
    <citation type="submission" date="2017-01" db="EMBL/GenBank/DDBJ databases">
        <authorList>
            <person name="Varghese N."/>
            <person name="Submissions S."/>
        </authorList>
    </citation>
    <scope>NUCLEOTIDE SEQUENCE [LARGE SCALE GENOMIC DNA]</scope>
    <source>
        <strain evidence="5">DSM 44531</strain>
    </source>
</reference>
<dbReference type="RefSeq" id="WP_076598267.1">
    <property type="nucleotide sequence ID" value="NZ_CP046976.1"/>
</dbReference>
<feature type="compositionally biased region" description="Acidic residues" evidence="1">
    <location>
        <begin position="295"/>
        <end position="305"/>
    </location>
</feature>
<dbReference type="AlphaFoldDB" id="A0A1N7IQT2"/>
<keyword evidence="5" id="KW-1185">Reference proteome</keyword>
<name>A0A1N7IQT2_9CORY</name>
<evidence type="ECO:0000256" key="3">
    <source>
        <dbReference type="SAM" id="SignalP"/>
    </source>
</evidence>
<feature type="region of interest" description="Disordered" evidence="1">
    <location>
        <begin position="270"/>
        <end position="305"/>
    </location>
</feature>
<evidence type="ECO:0000313" key="5">
    <source>
        <dbReference type="Proteomes" id="UP000186292"/>
    </source>
</evidence>
<feature type="compositionally biased region" description="Basic and acidic residues" evidence="1">
    <location>
        <begin position="274"/>
        <end position="291"/>
    </location>
</feature>
<dbReference type="PROSITE" id="PS51257">
    <property type="entry name" value="PROKAR_LIPOPROTEIN"/>
    <property type="match status" value="1"/>
</dbReference>
<evidence type="ECO:0008006" key="6">
    <source>
        <dbReference type="Google" id="ProtNLM"/>
    </source>
</evidence>
<feature type="signal peptide" evidence="3">
    <location>
        <begin position="1"/>
        <end position="24"/>
    </location>
</feature>
<proteinExistence type="predicted"/>
<keyword evidence="2" id="KW-0812">Transmembrane</keyword>
<dbReference type="Proteomes" id="UP000186292">
    <property type="component" value="Unassembled WGS sequence"/>
</dbReference>
<dbReference type="EMBL" id="FTOF01000001">
    <property type="protein sequence ID" value="SIS39351.1"/>
    <property type="molecule type" value="Genomic_DNA"/>
</dbReference>
<evidence type="ECO:0000313" key="4">
    <source>
        <dbReference type="EMBL" id="SIS39351.1"/>
    </source>
</evidence>
<dbReference type="InterPro" id="IPR046112">
    <property type="entry name" value="DUF6049"/>
</dbReference>
<keyword evidence="3" id="KW-0732">Signal</keyword>
<feature type="region of interest" description="Disordered" evidence="1">
    <location>
        <begin position="409"/>
        <end position="447"/>
    </location>
</feature>
<feature type="compositionally biased region" description="Low complexity" evidence="1">
    <location>
        <begin position="430"/>
        <end position="447"/>
    </location>
</feature>
<accession>A0A1N7IQT2</accession>
<evidence type="ECO:0000256" key="1">
    <source>
        <dbReference type="SAM" id="MobiDB-lite"/>
    </source>
</evidence>
<evidence type="ECO:0000256" key="2">
    <source>
        <dbReference type="SAM" id="Phobius"/>
    </source>
</evidence>
<feature type="transmembrane region" description="Helical" evidence="2">
    <location>
        <begin position="789"/>
        <end position="808"/>
    </location>
</feature>
<organism evidence="4 5">
    <name type="scientific">Corynebacterium appendicis CIP 107643</name>
    <dbReference type="NCBI Taxonomy" id="1161099"/>
    <lineage>
        <taxon>Bacteria</taxon>
        <taxon>Bacillati</taxon>
        <taxon>Actinomycetota</taxon>
        <taxon>Actinomycetes</taxon>
        <taxon>Mycobacteriales</taxon>
        <taxon>Corynebacteriaceae</taxon>
        <taxon>Corynebacterium</taxon>
    </lineage>
</organism>